<feature type="transmembrane region" description="Helical" evidence="9">
    <location>
        <begin position="47"/>
        <end position="69"/>
    </location>
</feature>
<keyword evidence="3 9" id="KW-0813">Transport</keyword>
<evidence type="ECO:0000256" key="3">
    <source>
        <dbReference type="ARBA" id="ARBA00022448"/>
    </source>
</evidence>
<comment type="function">
    <text evidence="10">Part of the binding-protein-dependent transport system for molybdenum; probably responsible for the translocation of the substrate across the membrane.</text>
</comment>
<gene>
    <name evidence="12" type="ORF">SAMN04488025_10381</name>
</gene>
<evidence type="ECO:0000256" key="1">
    <source>
        <dbReference type="ARBA" id="ARBA00004651"/>
    </source>
</evidence>
<dbReference type="InterPro" id="IPR000515">
    <property type="entry name" value="MetI-like"/>
</dbReference>
<dbReference type="PROSITE" id="PS50928">
    <property type="entry name" value="ABC_TM1"/>
    <property type="match status" value="1"/>
</dbReference>
<evidence type="ECO:0000256" key="10">
    <source>
        <dbReference type="RuleBase" id="RU365097"/>
    </source>
</evidence>
<proteinExistence type="inferred from homology"/>
<evidence type="ECO:0000256" key="8">
    <source>
        <dbReference type="ARBA" id="ARBA00023136"/>
    </source>
</evidence>
<evidence type="ECO:0000313" key="12">
    <source>
        <dbReference type="EMBL" id="SFF70964.1"/>
    </source>
</evidence>
<dbReference type="InterPro" id="IPR049783">
    <property type="entry name" value="ABC_perm_TupB-like"/>
</dbReference>
<sequence length="218" mass="23802">MISTDFWSPILLSFKVNAVASLIAFAAATAFAWWLKDRSFPGKTILETLLMLPLVLPPTVVGFGLLVLLGRNGPVGRFVEWLWHQPVIFTWWAAVVAAAVVAFPLMYQTFKAGFESVDRDLEDAARAMGAGEGQVFRHITLPLSWRFLLTGTVLGFARGIGEFGATLMVAGNIPGETQTVPTAIYIAVETGRMDLAASWVLAVVFLSFLLLGIVQRMK</sequence>
<evidence type="ECO:0000259" key="11">
    <source>
        <dbReference type="PROSITE" id="PS50928"/>
    </source>
</evidence>
<keyword evidence="4 10" id="KW-1003">Cell membrane</keyword>
<evidence type="ECO:0000256" key="5">
    <source>
        <dbReference type="ARBA" id="ARBA00022505"/>
    </source>
</evidence>
<dbReference type="STRING" id="201973.SAMN04488025_10381"/>
<dbReference type="InterPro" id="IPR011867">
    <property type="entry name" value="ModB_ABC"/>
</dbReference>
<dbReference type="GO" id="GO:0005886">
    <property type="term" value="C:plasma membrane"/>
    <property type="evidence" value="ECO:0007669"/>
    <property type="project" value="UniProtKB-SubCell"/>
</dbReference>
<feature type="domain" description="ABC transmembrane type-1" evidence="11">
    <location>
        <begin position="10"/>
        <end position="212"/>
    </location>
</feature>
<feature type="transmembrane region" description="Helical" evidence="9">
    <location>
        <begin position="89"/>
        <end position="107"/>
    </location>
</feature>
<dbReference type="NCBIfam" id="TIGR02141">
    <property type="entry name" value="modB_ABC"/>
    <property type="match status" value="1"/>
</dbReference>
<keyword evidence="8 9" id="KW-0472">Membrane</keyword>
<dbReference type="PANTHER" id="PTHR30183">
    <property type="entry name" value="MOLYBDENUM TRANSPORT SYSTEM PERMEASE PROTEIN MODB"/>
    <property type="match status" value="1"/>
</dbReference>
<dbReference type="SUPFAM" id="SSF161098">
    <property type="entry name" value="MetI-like"/>
    <property type="match status" value="1"/>
</dbReference>
<evidence type="ECO:0000256" key="7">
    <source>
        <dbReference type="ARBA" id="ARBA00022989"/>
    </source>
</evidence>
<protein>
    <recommendedName>
        <fullName evidence="10">Molybdenum transport system permease</fullName>
    </recommendedName>
</protein>
<name>A0A1I2KVC4_9BACL</name>
<comment type="subcellular location">
    <subcellularLocation>
        <location evidence="1 9">Cell membrane</location>
        <topology evidence="1 9">Multi-pass membrane protein</topology>
    </subcellularLocation>
</comment>
<reference evidence="12 13" key="1">
    <citation type="submission" date="2016-10" db="EMBL/GenBank/DDBJ databases">
        <authorList>
            <person name="de Groot N.N."/>
        </authorList>
    </citation>
    <scope>NUCLEOTIDE SEQUENCE [LARGE SCALE GENOMIC DNA]</scope>
    <source>
        <strain evidence="12 13">DSM 44945</strain>
    </source>
</reference>
<comment type="caution">
    <text evidence="10">Lacks conserved residue(s) required for the propagation of feature annotation.</text>
</comment>
<evidence type="ECO:0000256" key="9">
    <source>
        <dbReference type="RuleBase" id="RU363032"/>
    </source>
</evidence>
<dbReference type="RefSeq" id="WP_092035725.1">
    <property type="nucleotide sequence ID" value="NZ_FOOK01000003.1"/>
</dbReference>
<dbReference type="Pfam" id="PF00528">
    <property type="entry name" value="BPD_transp_1"/>
    <property type="match status" value="1"/>
</dbReference>
<dbReference type="Proteomes" id="UP000198661">
    <property type="component" value="Unassembled WGS sequence"/>
</dbReference>
<dbReference type="NCBIfam" id="NF038017">
    <property type="entry name" value="ABC_perm1"/>
    <property type="match status" value="1"/>
</dbReference>
<comment type="similarity">
    <text evidence="2 10">Belongs to the binding-protein-dependent transport system permease family. CysTW subfamily.</text>
</comment>
<dbReference type="PANTHER" id="PTHR30183:SF3">
    <property type="entry name" value="MOLYBDENUM TRANSPORT SYSTEM PERMEASE PROTEIN MODB"/>
    <property type="match status" value="1"/>
</dbReference>
<organism evidence="12 13">
    <name type="scientific">Planifilum fulgidum</name>
    <dbReference type="NCBI Taxonomy" id="201973"/>
    <lineage>
        <taxon>Bacteria</taxon>
        <taxon>Bacillati</taxon>
        <taxon>Bacillota</taxon>
        <taxon>Bacilli</taxon>
        <taxon>Bacillales</taxon>
        <taxon>Thermoactinomycetaceae</taxon>
        <taxon>Planifilum</taxon>
    </lineage>
</organism>
<feature type="transmembrane region" description="Helical" evidence="9">
    <location>
        <begin position="196"/>
        <end position="214"/>
    </location>
</feature>
<keyword evidence="13" id="KW-1185">Reference proteome</keyword>
<evidence type="ECO:0000256" key="4">
    <source>
        <dbReference type="ARBA" id="ARBA00022475"/>
    </source>
</evidence>
<evidence type="ECO:0000256" key="6">
    <source>
        <dbReference type="ARBA" id="ARBA00022692"/>
    </source>
</evidence>
<evidence type="ECO:0000256" key="2">
    <source>
        <dbReference type="ARBA" id="ARBA00007069"/>
    </source>
</evidence>
<dbReference type="InterPro" id="IPR035906">
    <property type="entry name" value="MetI-like_sf"/>
</dbReference>
<dbReference type="OrthoDB" id="9795403at2"/>
<feature type="transmembrane region" description="Helical" evidence="9">
    <location>
        <begin position="12"/>
        <end position="35"/>
    </location>
</feature>
<keyword evidence="6 9" id="KW-0812">Transmembrane</keyword>
<evidence type="ECO:0000313" key="13">
    <source>
        <dbReference type="Proteomes" id="UP000198661"/>
    </source>
</evidence>
<dbReference type="Gene3D" id="1.10.3720.10">
    <property type="entry name" value="MetI-like"/>
    <property type="match status" value="1"/>
</dbReference>
<keyword evidence="7 9" id="KW-1133">Transmembrane helix</keyword>
<dbReference type="GO" id="GO:0015098">
    <property type="term" value="F:molybdate ion transmembrane transporter activity"/>
    <property type="evidence" value="ECO:0007669"/>
    <property type="project" value="UniProtKB-UniRule"/>
</dbReference>
<dbReference type="AlphaFoldDB" id="A0A1I2KVC4"/>
<keyword evidence="5 10" id="KW-0500">Molybdenum</keyword>
<accession>A0A1I2KVC4</accession>
<dbReference type="EMBL" id="FOOK01000003">
    <property type="protein sequence ID" value="SFF70964.1"/>
    <property type="molecule type" value="Genomic_DNA"/>
</dbReference>
<dbReference type="CDD" id="cd06261">
    <property type="entry name" value="TM_PBP2"/>
    <property type="match status" value="1"/>
</dbReference>